<keyword evidence="4" id="KW-1185">Reference proteome</keyword>
<dbReference type="SMART" id="SM00256">
    <property type="entry name" value="FBOX"/>
    <property type="match status" value="1"/>
</dbReference>
<feature type="compositionally biased region" description="Basic and acidic residues" evidence="1">
    <location>
        <begin position="829"/>
        <end position="845"/>
    </location>
</feature>
<feature type="compositionally biased region" description="Basic and acidic residues" evidence="1">
    <location>
        <begin position="391"/>
        <end position="411"/>
    </location>
</feature>
<feature type="region of interest" description="Disordered" evidence="1">
    <location>
        <begin position="1009"/>
        <end position="1041"/>
    </location>
</feature>
<feature type="compositionally biased region" description="Acidic residues" evidence="1">
    <location>
        <begin position="412"/>
        <end position="421"/>
    </location>
</feature>
<dbReference type="Gene3D" id="1.20.1280.50">
    <property type="match status" value="1"/>
</dbReference>
<feature type="region of interest" description="Disordered" evidence="1">
    <location>
        <begin position="919"/>
        <end position="953"/>
    </location>
</feature>
<feature type="compositionally biased region" description="Polar residues" evidence="1">
    <location>
        <begin position="476"/>
        <end position="501"/>
    </location>
</feature>
<name>A0ABR1ITH5_9AGAR</name>
<dbReference type="Proteomes" id="UP001498398">
    <property type="component" value="Unassembled WGS sequence"/>
</dbReference>
<feature type="region of interest" description="Disordered" evidence="1">
    <location>
        <begin position="444"/>
        <end position="513"/>
    </location>
</feature>
<evidence type="ECO:0000256" key="1">
    <source>
        <dbReference type="SAM" id="MobiDB-lite"/>
    </source>
</evidence>
<dbReference type="InterPro" id="IPR036047">
    <property type="entry name" value="F-box-like_dom_sf"/>
</dbReference>
<feature type="domain" description="F-box" evidence="2">
    <location>
        <begin position="1"/>
        <end position="47"/>
    </location>
</feature>
<feature type="region of interest" description="Disordered" evidence="1">
    <location>
        <begin position="391"/>
        <end position="423"/>
    </location>
</feature>
<feature type="region of interest" description="Disordered" evidence="1">
    <location>
        <begin position="677"/>
        <end position="711"/>
    </location>
</feature>
<feature type="region of interest" description="Disordered" evidence="1">
    <location>
        <begin position="797"/>
        <end position="871"/>
    </location>
</feature>
<feature type="compositionally biased region" description="Polar residues" evidence="1">
    <location>
        <begin position="444"/>
        <end position="455"/>
    </location>
</feature>
<accession>A0ABR1ITH5</accession>
<comment type="caution">
    <text evidence="3">The sequence shown here is derived from an EMBL/GenBank/DDBJ whole genome shotgun (WGS) entry which is preliminary data.</text>
</comment>
<feature type="compositionally biased region" description="Low complexity" evidence="1">
    <location>
        <begin position="460"/>
        <end position="470"/>
    </location>
</feature>
<dbReference type="InterPro" id="IPR001810">
    <property type="entry name" value="F-box_dom"/>
</dbReference>
<dbReference type="CDD" id="cd09917">
    <property type="entry name" value="F-box_SF"/>
    <property type="match status" value="1"/>
</dbReference>
<organism evidence="3 4">
    <name type="scientific">Marasmiellus scandens</name>
    <dbReference type="NCBI Taxonomy" id="2682957"/>
    <lineage>
        <taxon>Eukaryota</taxon>
        <taxon>Fungi</taxon>
        <taxon>Dikarya</taxon>
        <taxon>Basidiomycota</taxon>
        <taxon>Agaricomycotina</taxon>
        <taxon>Agaricomycetes</taxon>
        <taxon>Agaricomycetidae</taxon>
        <taxon>Agaricales</taxon>
        <taxon>Marasmiineae</taxon>
        <taxon>Omphalotaceae</taxon>
        <taxon>Marasmiellus</taxon>
    </lineage>
</organism>
<sequence>MTLLADLPPEILAQIFSYLPAAHIGQCSLTSRLFYTVIANSIELQYIIHLHLAHLESNPCSRPLTYGDKLGAIKAREHAWTYLKPDFSKRAEVPFEPGSVYDLSGDVYILGDSNRTKLHCLKLPSAENDPVEWRALASREGRQIVDFAINLYEHDMIVLVTAPHRTSFFQPQHVSAPIELSLHKFSTNEPHPLAKQHIIQLVSADQQWGPPAINMEIVGDYLTIIASFWRVVRSRCLVTVYEWKTGRTALRIEGRPNSYSGVIYLTSTLILLPNIVTSSLEVWRIPTSEDEPAPKVPVVKLQLPALAEGYFYAFISCRAEPNPYKTKPGTGTETETWYSDKPFHPRPDDSVILFHIRIISANNEPNDRSELHTLFVHRKTIINIVENVEREAKERKHKEEEEERQRQKRVEEGEEEEDDFESWIRKNFSSGDWGVINQNPSISSVLDGMTTTSQGQNGGASTATSTSSSANGMTHAPSSTQTPVSITTPNAALDASASQETEFPPLASPLPNPLPLPQRHRTFIQQLFRQIRSRHSTYSSSSITPVPPVTVLAWDQWSVPSTTNPRIGSTRTETGTGFGPGLGVFMINSGSEPGRSEPSRWITTSCGERFVLLVPFSPPTNVDLSGVNGRAKTKTKEEVDLKDPNFPRIVGGDEGLAPEGLEEFKEMGRRSVRARMGLGLDSDSDSDSEESCSSDDEDYDMDFEEDKDEDDVEYDVVFGADGTVEVVDQDKRQGQGQQPLEEEDRHILPARVMVFDFNPLRVWELEKELEREREEKRKGKGKAVVVLKPNEKYAFKAKAREDEEKLESNSRGKGKEREQAPSPEAEEETRERPLTPAQRWERSYDDGEDGAVFTGDSTRYPDIHESNSVSRHAEVLPPLHTRLAVVLEENPDVIDNDGMDADADDDPFFLNHQHPADADAAANTSDQAHDDNGNDSDNNLVTFQVDDDEDDDEGPFFVQLGLGQPTVRERDFHRESGSPFVDRVTSCLPCVITMGVTASLSLSNKVKTKGKGKRASGAESSDAGLSTAANAGGEDEEPFPILPTLQGSHGLLADDERVLGIGSGRMGAIDKVEIVRFG</sequence>
<dbReference type="Pfam" id="PF12937">
    <property type="entry name" value="F-box-like"/>
    <property type="match status" value="1"/>
</dbReference>
<feature type="compositionally biased region" description="Acidic residues" evidence="1">
    <location>
        <begin position="682"/>
        <end position="711"/>
    </location>
</feature>
<reference evidence="3 4" key="1">
    <citation type="submission" date="2024-01" db="EMBL/GenBank/DDBJ databases">
        <title>A draft genome for the cacao thread blight pathogen Marasmiellus scandens.</title>
        <authorList>
            <person name="Baruah I.K."/>
            <person name="Leung J."/>
            <person name="Bukari Y."/>
            <person name="Amoako-Attah I."/>
            <person name="Meinhardt L.W."/>
            <person name="Bailey B.A."/>
            <person name="Cohen S.P."/>
        </authorList>
    </citation>
    <scope>NUCLEOTIDE SEQUENCE [LARGE SCALE GENOMIC DNA]</scope>
    <source>
        <strain evidence="3 4">GH-19</strain>
    </source>
</reference>
<protein>
    <recommendedName>
        <fullName evidence="2">F-box domain-containing protein</fullName>
    </recommendedName>
</protein>
<dbReference type="PROSITE" id="PS50181">
    <property type="entry name" value="FBOX"/>
    <property type="match status" value="1"/>
</dbReference>
<feature type="compositionally biased region" description="Basic and acidic residues" evidence="1">
    <location>
        <begin position="797"/>
        <end position="819"/>
    </location>
</feature>
<dbReference type="EMBL" id="JBANRG010000078">
    <property type="protein sequence ID" value="KAK7438569.1"/>
    <property type="molecule type" value="Genomic_DNA"/>
</dbReference>
<gene>
    <name evidence="3" type="ORF">VKT23_017904</name>
</gene>
<proteinExistence type="predicted"/>
<evidence type="ECO:0000259" key="2">
    <source>
        <dbReference type="PROSITE" id="PS50181"/>
    </source>
</evidence>
<evidence type="ECO:0000313" key="4">
    <source>
        <dbReference type="Proteomes" id="UP001498398"/>
    </source>
</evidence>
<dbReference type="SUPFAM" id="SSF81383">
    <property type="entry name" value="F-box domain"/>
    <property type="match status" value="1"/>
</dbReference>
<evidence type="ECO:0000313" key="3">
    <source>
        <dbReference type="EMBL" id="KAK7438569.1"/>
    </source>
</evidence>